<gene>
    <name evidence="2" type="ORF">S01H4_61161</name>
</gene>
<feature type="domain" description="Electron transfer flavoprotein alpha/beta-subunit N-terminal" evidence="1">
    <location>
        <begin position="24"/>
        <end position="97"/>
    </location>
</feature>
<organism evidence="2">
    <name type="scientific">marine sediment metagenome</name>
    <dbReference type="NCBI Taxonomy" id="412755"/>
    <lineage>
        <taxon>unclassified sequences</taxon>
        <taxon>metagenomes</taxon>
        <taxon>ecological metagenomes</taxon>
    </lineage>
</organism>
<feature type="non-terminal residue" evidence="2">
    <location>
        <position position="121"/>
    </location>
</feature>
<dbReference type="AlphaFoldDB" id="X1DK13"/>
<dbReference type="InterPro" id="IPR014730">
    <property type="entry name" value="ETF_a/b_N"/>
</dbReference>
<dbReference type="PANTHER" id="PTHR21294">
    <property type="entry name" value="ELECTRON TRANSFER FLAVOPROTEIN BETA-SUBUNIT"/>
    <property type="match status" value="1"/>
</dbReference>
<dbReference type="PANTHER" id="PTHR21294:SF17">
    <property type="entry name" value="PROTEIN FIXA"/>
    <property type="match status" value="1"/>
</dbReference>
<dbReference type="GO" id="GO:0009055">
    <property type="term" value="F:electron transfer activity"/>
    <property type="evidence" value="ECO:0007669"/>
    <property type="project" value="InterPro"/>
</dbReference>
<name>X1DK13_9ZZZZ</name>
<proteinExistence type="predicted"/>
<dbReference type="SUPFAM" id="SSF52402">
    <property type="entry name" value="Adenine nucleotide alpha hydrolases-like"/>
    <property type="match status" value="1"/>
</dbReference>
<sequence>MKIIVCIKQVPDTTNIKINPEDNTLIREGVDSIINPFDVYALEEGLRIKEKHGGSVTVLSMGPPQVEDSLREAISLGIDEAYLLSDRVFAGALTSSLRSSATAPLVSPSIILPPGGLGGVN</sequence>
<comment type="caution">
    <text evidence="2">The sequence shown here is derived from an EMBL/GenBank/DDBJ whole genome shotgun (WGS) entry which is preliminary data.</text>
</comment>
<dbReference type="Gene3D" id="3.40.50.620">
    <property type="entry name" value="HUPs"/>
    <property type="match status" value="1"/>
</dbReference>
<reference evidence="2" key="1">
    <citation type="journal article" date="2014" name="Front. Microbiol.">
        <title>High frequency of phylogenetically diverse reductive dehalogenase-homologous genes in deep subseafloor sedimentary metagenomes.</title>
        <authorList>
            <person name="Kawai M."/>
            <person name="Futagami T."/>
            <person name="Toyoda A."/>
            <person name="Takaki Y."/>
            <person name="Nishi S."/>
            <person name="Hori S."/>
            <person name="Arai W."/>
            <person name="Tsubouchi T."/>
            <person name="Morono Y."/>
            <person name="Uchiyama I."/>
            <person name="Ito T."/>
            <person name="Fujiyama A."/>
            <person name="Inagaki F."/>
            <person name="Takami H."/>
        </authorList>
    </citation>
    <scope>NUCLEOTIDE SEQUENCE</scope>
    <source>
        <strain evidence="2">Expedition CK06-06</strain>
    </source>
</reference>
<accession>X1DK13</accession>
<evidence type="ECO:0000259" key="1">
    <source>
        <dbReference type="Pfam" id="PF01012"/>
    </source>
</evidence>
<dbReference type="InterPro" id="IPR012255">
    <property type="entry name" value="ETF_b"/>
</dbReference>
<protein>
    <recommendedName>
        <fullName evidence="1">Electron transfer flavoprotein alpha/beta-subunit N-terminal domain-containing protein</fullName>
    </recommendedName>
</protein>
<dbReference type="Pfam" id="PF01012">
    <property type="entry name" value="ETF"/>
    <property type="match status" value="1"/>
</dbReference>
<dbReference type="InterPro" id="IPR014729">
    <property type="entry name" value="Rossmann-like_a/b/a_fold"/>
</dbReference>
<dbReference type="EMBL" id="BART01036207">
    <property type="protein sequence ID" value="GAH08615.1"/>
    <property type="molecule type" value="Genomic_DNA"/>
</dbReference>
<evidence type="ECO:0000313" key="2">
    <source>
        <dbReference type="EMBL" id="GAH08615.1"/>
    </source>
</evidence>